<keyword evidence="2" id="KW-0808">Transferase</keyword>
<dbReference type="SFLD" id="SFLDG01150">
    <property type="entry name" value="Main.1:_Beta-like"/>
    <property type="match status" value="1"/>
</dbReference>
<organism evidence="2 3">
    <name type="scientific">Methylorubrum rhodinum</name>
    <dbReference type="NCBI Taxonomy" id="29428"/>
    <lineage>
        <taxon>Bacteria</taxon>
        <taxon>Pseudomonadati</taxon>
        <taxon>Pseudomonadota</taxon>
        <taxon>Alphaproteobacteria</taxon>
        <taxon>Hyphomicrobiales</taxon>
        <taxon>Methylobacteriaceae</taxon>
        <taxon>Methylorubrum</taxon>
    </lineage>
</organism>
<dbReference type="RefSeq" id="WP_183567664.1">
    <property type="nucleotide sequence ID" value="NZ_JACHOP010000005.1"/>
</dbReference>
<dbReference type="Pfam" id="PF00043">
    <property type="entry name" value="GST_C"/>
    <property type="match status" value="1"/>
</dbReference>
<dbReference type="GO" id="GO:0004364">
    <property type="term" value="F:glutathione transferase activity"/>
    <property type="evidence" value="ECO:0007669"/>
    <property type="project" value="UniProtKB-EC"/>
</dbReference>
<feature type="domain" description="GST N-terminal" evidence="1">
    <location>
        <begin position="1"/>
        <end position="83"/>
    </location>
</feature>
<protein>
    <submittedName>
        <fullName evidence="2">Glutathione S-transferase</fullName>
        <ecNumber evidence="2">2.5.1.18</ecNumber>
    </submittedName>
</protein>
<evidence type="ECO:0000313" key="3">
    <source>
        <dbReference type="Proteomes" id="UP000583454"/>
    </source>
</evidence>
<dbReference type="SFLD" id="SFLDG00358">
    <property type="entry name" value="Main_(cytGST)"/>
    <property type="match status" value="1"/>
</dbReference>
<dbReference type="InterPro" id="IPR004045">
    <property type="entry name" value="Glutathione_S-Trfase_N"/>
</dbReference>
<dbReference type="InterPro" id="IPR004046">
    <property type="entry name" value="GST_C"/>
</dbReference>
<dbReference type="Gene3D" id="3.40.30.10">
    <property type="entry name" value="Glutaredoxin"/>
    <property type="match status" value="1"/>
</dbReference>
<dbReference type="InterPro" id="IPR040079">
    <property type="entry name" value="Glutathione_S-Trfase"/>
</dbReference>
<evidence type="ECO:0000313" key="2">
    <source>
        <dbReference type="EMBL" id="MBB5756944.1"/>
    </source>
</evidence>
<dbReference type="AlphaFoldDB" id="A0A840ZIC0"/>
<reference evidence="2 3" key="1">
    <citation type="submission" date="2020-08" db="EMBL/GenBank/DDBJ databases">
        <title>Genomic Encyclopedia of Type Strains, Phase IV (KMG-IV): sequencing the most valuable type-strain genomes for metagenomic binning, comparative biology and taxonomic classification.</title>
        <authorList>
            <person name="Goeker M."/>
        </authorList>
    </citation>
    <scope>NUCLEOTIDE SEQUENCE [LARGE SCALE GENOMIC DNA]</scope>
    <source>
        <strain evidence="2 3">DSM 2163</strain>
    </source>
</reference>
<sequence length="199" mass="21561">MITLYHSPNSRSTRVVALLKDLDALDKVAIEIVTIPRQDGSGARDPRNPHPDGKVPFLVQDGHPIWESSAIIQHLAELFPAAGLGVPVGDPRRGAYLSWLAWYAGVVEPVLVLQALGLDHPGIAKTFRTGDDLKARLAAALADRPYLLGDRYTAADLLLHSPYAWFGKPGVPAIDAWVDRCMDRPGARYAAAFDAEHGA</sequence>
<dbReference type="SUPFAM" id="SSF47616">
    <property type="entry name" value="GST C-terminal domain-like"/>
    <property type="match status" value="1"/>
</dbReference>
<dbReference type="InterPro" id="IPR036249">
    <property type="entry name" value="Thioredoxin-like_sf"/>
</dbReference>
<dbReference type="Proteomes" id="UP000583454">
    <property type="component" value="Unassembled WGS sequence"/>
</dbReference>
<gene>
    <name evidence="2" type="ORF">HNR00_001652</name>
</gene>
<dbReference type="EMBL" id="JACHOP010000005">
    <property type="protein sequence ID" value="MBB5756944.1"/>
    <property type="molecule type" value="Genomic_DNA"/>
</dbReference>
<comment type="caution">
    <text evidence="2">The sequence shown here is derived from an EMBL/GenBank/DDBJ whole genome shotgun (WGS) entry which is preliminary data.</text>
</comment>
<name>A0A840ZIC0_9HYPH</name>
<dbReference type="Gene3D" id="1.20.1050.10">
    <property type="match status" value="1"/>
</dbReference>
<dbReference type="CDD" id="cd03207">
    <property type="entry name" value="GST_C_8"/>
    <property type="match status" value="1"/>
</dbReference>
<dbReference type="PANTHER" id="PTHR44051">
    <property type="entry name" value="GLUTATHIONE S-TRANSFERASE-RELATED"/>
    <property type="match status" value="1"/>
</dbReference>
<dbReference type="InterPro" id="IPR036282">
    <property type="entry name" value="Glutathione-S-Trfase_C_sf"/>
</dbReference>
<dbReference type="PROSITE" id="PS50404">
    <property type="entry name" value="GST_NTER"/>
    <property type="match status" value="1"/>
</dbReference>
<dbReference type="EC" id="2.5.1.18" evidence="2"/>
<dbReference type="PANTHER" id="PTHR44051:SF21">
    <property type="entry name" value="GLUTATHIONE S-TRANSFERASE FAMILY PROTEIN"/>
    <property type="match status" value="1"/>
</dbReference>
<dbReference type="SFLD" id="SFLDS00019">
    <property type="entry name" value="Glutathione_Transferase_(cytos"/>
    <property type="match status" value="1"/>
</dbReference>
<dbReference type="SUPFAM" id="SSF52833">
    <property type="entry name" value="Thioredoxin-like"/>
    <property type="match status" value="1"/>
</dbReference>
<evidence type="ECO:0000259" key="1">
    <source>
        <dbReference type="PROSITE" id="PS50404"/>
    </source>
</evidence>
<dbReference type="CDD" id="cd03046">
    <property type="entry name" value="GST_N_GTT1_like"/>
    <property type="match status" value="1"/>
</dbReference>
<accession>A0A840ZIC0</accession>
<proteinExistence type="predicted"/>
<keyword evidence="3" id="KW-1185">Reference proteome</keyword>
<dbReference type="Pfam" id="PF13417">
    <property type="entry name" value="GST_N_3"/>
    <property type="match status" value="1"/>
</dbReference>